<reference evidence="1 2" key="1">
    <citation type="submission" date="2016-05" db="EMBL/GenBank/DDBJ databases">
        <authorList>
            <person name="Lavstsen T."/>
            <person name="Jespersen J.S."/>
        </authorList>
    </citation>
    <scope>NUCLEOTIDE SEQUENCE [LARGE SCALE GENOMIC DNA]</scope>
    <source>
        <strain evidence="1 2">B7-9</strain>
    </source>
</reference>
<accession>A0A2H3KPQ2</accession>
<keyword evidence="2" id="KW-1185">Reference proteome</keyword>
<evidence type="ECO:0000313" key="1">
    <source>
        <dbReference type="EMBL" id="PDW00253.1"/>
    </source>
</evidence>
<dbReference type="AlphaFoldDB" id="A0A2H3KPQ2"/>
<gene>
    <name evidence="1" type="ORF">A9Q02_10565</name>
</gene>
<protein>
    <submittedName>
        <fullName evidence="1">Uncharacterized protein</fullName>
    </submittedName>
</protein>
<dbReference type="Proteomes" id="UP000220922">
    <property type="component" value="Unassembled WGS sequence"/>
</dbReference>
<dbReference type="RefSeq" id="WP_097651209.1">
    <property type="nucleotide sequence ID" value="NZ_LYXE01000050.1"/>
</dbReference>
<evidence type="ECO:0000313" key="2">
    <source>
        <dbReference type="Proteomes" id="UP000220922"/>
    </source>
</evidence>
<name>A0A2H3KPQ2_9CHLR</name>
<proteinExistence type="predicted"/>
<organism evidence="1 2">
    <name type="scientific">Candidatus Chloroploca asiatica</name>
    <dbReference type="NCBI Taxonomy" id="1506545"/>
    <lineage>
        <taxon>Bacteria</taxon>
        <taxon>Bacillati</taxon>
        <taxon>Chloroflexota</taxon>
        <taxon>Chloroflexia</taxon>
        <taxon>Chloroflexales</taxon>
        <taxon>Chloroflexineae</taxon>
        <taxon>Oscillochloridaceae</taxon>
        <taxon>Candidatus Chloroploca</taxon>
    </lineage>
</organism>
<dbReference type="EMBL" id="LYXE01000050">
    <property type="protein sequence ID" value="PDW00253.1"/>
    <property type="molecule type" value="Genomic_DNA"/>
</dbReference>
<comment type="caution">
    <text evidence="1">The sequence shown here is derived from an EMBL/GenBank/DDBJ whole genome shotgun (WGS) entry which is preliminary data.</text>
</comment>
<sequence length="89" mass="9701">MSSPRSDIVRLRDMLAAIEAIEQYSAGLDFAAFAAQQQVQHAMLGNARPTSTHRIVAFRLVGLKSPQEKAKVLREAACYNDGTKGDTLP</sequence>